<name>A0A444X587_ARAHY</name>
<dbReference type="PANTHER" id="PTHR35463:SF10">
    <property type="entry name" value="TRANSMEMBRANE PROTEIN"/>
    <property type="match status" value="1"/>
</dbReference>
<keyword evidence="2" id="KW-1185">Reference proteome</keyword>
<accession>A0A444X587</accession>
<organism evidence="1 2">
    <name type="scientific">Arachis hypogaea</name>
    <name type="common">Peanut</name>
    <dbReference type="NCBI Taxonomy" id="3818"/>
    <lineage>
        <taxon>Eukaryota</taxon>
        <taxon>Viridiplantae</taxon>
        <taxon>Streptophyta</taxon>
        <taxon>Embryophyta</taxon>
        <taxon>Tracheophyta</taxon>
        <taxon>Spermatophyta</taxon>
        <taxon>Magnoliopsida</taxon>
        <taxon>eudicotyledons</taxon>
        <taxon>Gunneridae</taxon>
        <taxon>Pentapetalae</taxon>
        <taxon>rosids</taxon>
        <taxon>fabids</taxon>
        <taxon>Fabales</taxon>
        <taxon>Fabaceae</taxon>
        <taxon>Papilionoideae</taxon>
        <taxon>50 kb inversion clade</taxon>
        <taxon>dalbergioids sensu lato</taxon>
        <taxon>Dalbergieae</taxon>
        <taxon>Pterocarpus clade</taxon>
        <taxon>Arachis</taxon>
    </lineage>
</organism>
<dbReference type="AlphaFoldDB" id="A0A444X587"/>
<comment type="caution">
    <text evidence="1">The sequence shown here is derived from an EMBL/GenBank/DDBJ whole genome shotgun (WGS) entry which is preliminary data.</text>
</comment>
<protein>
    <submittedName>
        <fullName evidence="1">Uncharacterized protein</fullName>
    </submittedName>
</protein>
<reference evidence="1 2" key="1">
    <citation type="submission" date="2019-01" db="EMBL/GenBank/DDBJ databases">
        <title>Sequencing of cultivated peanut Arachis hypogaea provides insights into genome evolution and oil improvement.</title>
        <authorList>
            <person name="Chen X."/>
        </authorList>
    </citation>
    <scope>NUCLEOTIDE SEQUENCE [LARGE SCALE GENOMIC DNA]</scope>
    <source>
        <strain evidence="2">cv. Fuhuasheng</strain>
        <tissue evidence="1">Leaves</tissue>
    </source>
</reference>
<dbReference type="EMBL" id="SDMP01000020">
    <property type="protein sequence ID" value="RYQ84763.1"/>
    <property type="molecule type" value="Genomic_DNA"/>
</dbReference>
<dbReference type="PANTHER" id="PTHR35463">
    <property type="entry name" value="TRANSMEMBRANE PROTEIN"/>
    <property type="match status" value="1"/>
</dbReference>
<evidence type="ECO:0000313" key="2">
    <source>
        <dbReference type="Proteomes" id="UP000289738"/>
    </source>
</evidence>
<evidence type="ECO:0000313" key="1">
    <source>
        <dbReference type="EMBL" id="RYQ84763.1"/>
    </source>
</evidence>
<gene>
    <name evidence="1" type="ORF">Ahy_B10g104241</name>
</gene>
<sequence>MLMIESRESMRNSKQLATRSSLPLYPLKMENLRVMTLFFLFFSAFLILQVNAKDDVQNQPQENPSSLSKILTDTISLLKTSQETSWEKIKTVIHDMRKQFSPSSLEGVGETETELGTGGVKGTINDAITKNLEKSKETVVESAKSAANVAKEAVHNTGEKDSDAEL</sequence>
<proteinExistence type="predicted"/>
<dbReference type="Proteomes" id="UP000289738">
    <property type="component" value="Chromosome B10"/>
</dbReference>